<sequence>MAISKGLLSIENLWNEDLKKVEISFKNNANEYGNVFIFYNLMNGKKLSDITEFTFSSTEQSYWMGIITTKSGEKWSSIDDLACKLNEKDNGKVTLSFKGNTRHMFVHYPVSTSCSTSLHKI</sequence>
<evidence type="ECO:0000313" key="2">
    <source>
        <dbReference type="Proteomes" id="UP000295055"/>
    </source>
</evidence>
<organism evidence="1 2">
    <name type="scientific">Providencia alcalifaciens</name>
    <dbReference type="NCBI Taxonomy" id="126385"/>
    <lineage>
        <taxon>Bacteria</taxon>
        <taxon>Pseudomonadati</taxon>
        <taxon>Pseudomonadota</taxon>
        <taxon>Gammaproteobacteria</taxon>
        <taxon>Enterobacterales</taxon>
        <taxon>Morganellaceae</taxon>
        <taxon>Providencia</taxon>
    </lineage>
</organism>
<reference evidence="1 2" key="1">
    <citation type="submission" date="2019-03" db="EMBL/GenBank/DDBJ databases">
        <title>Genomic analyses of the natural microbiome of Caenorhabditis elegans.</title>
        <authorList>
            <person name="Samuel B."/>
        </authorList>
    </citation>
    <scope>NUCLEOTIDE SEQUENCE [LARGE SCALE GENOMIC DNA]</scope>
    <source>
        <strain evidence="1 2">JUb102</strain>
    </source>
</reference>
<comment type="caution">
    <text evidence="1">The sequence shown here is derived from an EMBL/GenBank/DDBJ whole genome shotgun (WGS) entry which is preliminary data.</text>
</comment>
<dbReference type="Proteomes" id="UP000295055">
    <property type="component" value="Unassembled WGS sequence"/>
</dbReference>
<protein>
    <submittedName>
        <fullName evidence="1">Uncharacterized protein</fullName>
    </submittedName>
</protein>
<dbReference type="EMBL" id="SMAS01000004">
    <property type="protein sequence ID" value="TCT35129.1"/>
    <property type="molecule type" value="Genomic_DNA"/>
</dbReference>
<evidence type="ECO:0000313" key="1">
    <source>
        <dbReference type="EMBL" id="TCT35129.1"/>
    </source>
</evidence>
<proteinExistence type="predicted"/>
<gene>
    <name evidence="1" type="ORF">EC835_104291</name>
</gene>
<accession>A0A4V2V3R6</accession>
<name>A0A4V2V3R6_9GAMM</name>
<dbReference type="AlphaFoldDB" id="A0A4V2V3R6"/>
<dbReference type="RefSeq" id="WP_222717602.1">
    <property type="nucleotide sequence ID" value="NZ_SMAS01000004.1"/>
</dbReference>